<organism evidence="1 2">
    <name type="scientific">Bradyrhizobium jicamae</name>
    <dbReference type="NCBI Taxonomy" id="280332"/>
    <lineage>
        <taxon>Bacteria</taxon>
        <taxon>Pseudomonadati</taxon>
        <taxon>Pseudomonadota</taxon>
        <taxon>Alphaproteobacteria</taxon>
        <taxon>Hyphomicrobiales</taxon>
        <taxon>Nitrobacteraceae</taxon>
        <taxon>Bradyrhizobium</taxon>
    </lineage>
</organism>
<reference evidence="2" key="1">
    <citation type="journal article" date="2021" name="ISME J.">
        <title>Evolutionary origin and ecological implication of a unique nif island in free-living Bradyrhizobium lineages.</title>
        <authorList>
            <person name="Tao J."/>
        </authorList>
    </citation>
    <scope>NUCLEOTIDE SEQUENCE [LARGE SCALE GENOMIC DNA]</scope>
    <source>
        <strain evidence="2">SZCCT0434</strain>
    </source>
</reference>
<dbReference type="RefSeq" id="WP_212495100.1">
    <property type="nucleotide sequence ID" value="NZ_JAFCJH010000064.1"/>
</dbReference>
<dbReference type="Proteomes" id="UP001315278">
    <property type="component" value="Unassembled WGS sequence"/>
</dbReference>
<accession>A0ABS5FVU3</accession>
<name>A0ABS5FVU3_9BRAD</name>
<dbReference type="EMBL" id="JAFCJH010000064">
    <property type="protein sequence ID" value="MBR0800858.1"/>
    <property type="molecule type" value="Genomic_DNA"/>
</dbReference>
<comment type="caution">
    <text evidence="1">The sequence shown here is derived from an EMBL/GenBank/DDBJ whole genome shotgun (WGS) entry which is preliminary data.</text>
</comment>
<protein>
    <submittedName>
        <fullName evidence="1">Uncharacterized protein</fullName>
    </submittedName>
</protein>
<evidence type="ECO:0000313" key="1">
    <source>
        <dbReference type="EMBL" id="MBR0800858.1"/>
    </source>
</evidence>
<keyword evidence="2" id="KW-1185">Reference proteome</keyword>
<sequence length="62" mass="7081">MSVLQDGEMERVSQLLASGSLSNAREISRLLRAELDEPRQPRGGVALQGYFDLFRRLSRFEQ</sequence>
<gene>
    <name evidence="1" type="ORF">JQ615_36405</name>
</gene>
<proteinExistence type="predicted"/>
<evidence type="ECO:0000313" key="2">
    <source>
        <dbReference type="Proteomes" id="UP001315278"/>
    </source>
</evidence>